<dbReference type="PANTHER" id="PTHR35807">
    <property type="entry name" value="TRANSCRIPTIONAL REGULATOR REDD-RELATED"/>
    <property type="match status" value="1"/>
</dbReference>
<dbReference type="GO" id="GO:0003677">
    <property type="term" value="F:DNA binding"/>
    <property type="evidence" value="ECO:0007669"/>
    <property type="project" value="UniProtKB-UniRule"/>
</dbReference>
<dbReference type="PANTHER" id="PTHR35807:SF1">
    <property type="entry name" value="TRANSCRIPTIONAL REGULATOR REDD"/>
    <property type="match status" value="1"/>
</dbReference>
<dbReference type="AlphaFoldDB" id="A0A426RYJ0"/>
<feature type="DNA-binding region" description="OmpR/PhoB-type" evidence="6">
    <location>
        <begin position="78"/>
        <end position="181"/>
    </location>
</feature>
<dbReference type="InterPro" id="IPR001867">
    <property type="entry name" value="OmpR/PhoB-type_DNA-bd"/>
</dbReference>
<dbReference type="SMART" id="SM00862">
    <property type="entry name" value="Trans_reg_C"/>
    <property type="match status" value="1"/>
</dbReference>
<evidence type="ECO:0000313" key="9">
    <source>
        <dbReference type="Proteomes" id="UP000276379"/>
    </source>
</evidence>
<evidence type="ECO:0000256" key="1">
    <source>
        <dbReference type="ARBA" id="ARBA00005820"/>
    </source>
</evidence>
<dbReference type="InterPro" id="IPR011990">
    <property type="entry name" value="TPR-like_helical_dom_sf"/>
</dbReference>
<keyword evidence="9" id="KW-1185">Reference proteome</keyword>
<proteinExistence type="inferred from homology"/>
<dbReference type="Gene3D" id="1.25.40.10">
    <property type="entry name" value="Tetratricopeptide repeat domain"/>
    <property type="match status" value="1"/>
</dbReference>
<dbReference type="CDD" id="cd15831">
    <property type="entry name" value="BTAD"/>
    <property type="match status" value="1"/>
</dbReference>
<comment type="similarity">
    <text evidence="1">Belongs to the AfsR/DnrI/RedD regulatory family.</text>
</comment>
<keyword evidence="2" id="KW-0902">Two-component regulatory system</keyword>
<dbReference type="EMBL" id="PDES01000016">
    <property type="protein sequence ID" value="RRQ80735.1"/>
    <property type="molecule type" value="Genomic_DNA"/>
</dbReference>
<dbReference type="Pfam" id="PF03704">
    <property type="entry name" value="BTAD"/>
    <property type="match status" value="1"/>
</dbReference>
<dbReference type="SMART" id="SM01043">
    <property type="entry name" value="BTAD"/>
    <property type="match status" value="1"/>
</dbReference>
<dbReference type="GO" id="GO:0006355">
    <property type="term" value="P:regulation of DNA-templated transcription"/>
    <property type="evidence" value="ECO:0007669"/>
    <property type="project" value="InterPro"/>
</dbReference>
<dbReference type="InterPro" id="IPR051677">
    <property type="entry name" value="AfsR-DnrI-RedD_regulator"/>
</dbReference>
<comment type="caution">
    <text evidence="8">The sequence shown here is derived from an EMBL/GenBank/DDBJ whole genome shotgun (WGS) entry which is preliminary data.</text>
</comment>
<name>A0A426RYJ0_9ACTN</name>
<evidence type="ECO:0000256" key="5">
    <source>
        <dbReference type="ARBA" id="ARBA00023163"/>
    </source>
</evidence>
<evidence type="ECO:0000256" key="3">
    <source>
        <dbReference type="ARBA" id="ARBA00023015"/>
    </source>
</evidence>
<organism evidence="8 9">
    <name type="scientific">Streptomyces griseofuscus</name>
    <dbReference type="NCBI Taxonomy" id="146922"/>
    <lineage>
        <taxon>Bacteria</taxon>
        <taxon>Bacillati</taxon>
        <taxon>Actinomycetota</taxon>
        <taxon>Actinomycetes</taxon>
        <taxon>Kitasatosporales</taxon>
        <taxon>Streptomycetaceae</taxon>
        <taxon>Streptomyces</taxon>
    </lineage>
</organism>
<dbReference type="GO" id="GO:0000160">
    <property type="term" value="P:phosphorelay signal transduction system"/>
    <property type="evidence" value="ECO:0007669"/>
    <property type="project" value="UniProtKB-KW"/>
</dbReference>
<protein>
    <submittedName>
        <fullName evidence="8">SARP family transcriptional regulator</fullName>
    </submittedName>
</protein>
<evidence type="ECO:0000259" key="7">
    <source>
        <dbReference type="PROSITE" id="PS51755"/>
    </source>
</evidence>
<dbReference type="Proteomes" id="UP000276379">
    <property type="component" value="Unassembled WGS sequence"/>
</dbReference>
<keyword evidence="3" id="KW-0805">Transcription regulation</keyword>
<dbReference type="Pfam" id="PF00486">
    <property type="entry name" value="Trans_reg_C"/>
    <property type="match status" value="1"/>
</dbReference>
<feature type="domain" description="OmpR/PhoB-type" evidence="7">
    <location>
        <begin position="78"/>
        <end position="181"/>
    </location>
</feature>
<evidence type="ECO:0000256" key="2">
    <source>
        <dbReference type="ARBA" id="ARBA00023012"/>
    </source>
</evidence>
<dbReference type="SUPFAM" id="SSF48452">
    <property type="entry name" value="TPR-like"/>
    <property type="match status" value="1"/>
</dbReference>
<dbReference type="Gene3D" id="1.10.10.10">
    <property type="entry name" value="Winged helix-like DNA-binding domain superfamily/Winged helix DNA-binding domain"/>
    <property type="match status" value="1"/>
</dbReference>
<dbReference type="InterPro" id="IPR016032">
    <property type="entry name" value="Sig_transdc_resp-reg_C-effctor"/>
</dbReference>
<dbReference type="PROSITE" id="PS51755">
    <property type="entry name" value="OMPR_PHOB"/>
    <property type="match status" value="1"/>
</dbReference>
<gene>
    <name evidence="8" type="ORF">CQW44_32420</name>
</gene>
<evidence type="ECO:0000256" key="4">
    <source>
        <dbReference type="ARBA" id="ARBA00023125"/>
    </source>
</evidence>
<dbReference type="InterPro" id="IPR036388">
    <property type="entry name" value="WH-like_DNA-bd_sf"/>
</dbReference>
<dbReference type="SUPFAM" id="SSF46894">
    <property type="entry name" value="C-terminal effector domain of the bipartite response regulators"/>
    <property type="match status" value="1"/>
</dbReference>
<evidence type="ECO:0000256" key="6">
    <source>
        <dbReference type="PROSITE-ProRule" id="PRU01091"/>
    </source>
</evidence>
<keyword evidence="5" id="KW-0804">Transcription</keyword>
<keyword evidence="4 6" id="KW-0238">DNA-binding</keyword>
<dbReference type="InterPro" id="IPR005158">
    <property type="entry name" value="BTAD"/>
</dbReference>
<evidence type="ECO:0000313" key="8">
    <source>
        <dbReference type="EMBL" id="RRQ80735.1"/>
    </source>
</evidence>
<sequence length="342" mass="38303">MHQFTPTSPTEISNCFNGHALAWKRRPTLLNTCGCEGYWSQLKEPRTARQEEKVITYSKFEDAHPNNDRRLHSGPTGPDVSLTRPVCAFLGPLEVRTGGRTHTVGGNRQRTLLAALLVSPGRPLAAEQLYTELWGENPPPTFENSLQAHVYRLRRTLQQLAGPDGRAPELLTRSSGYVLELGDEETDAAAFRRLVGQARACARHTPDQALHLLDEALALWRGAPFQDVAQGPMSQSVALALEEEQLCAVEDKLWLEIQLADPVHSISELKRMRTIHPWRERLTEMLMLALYRTGRQAEAVETYNSTRQRLASELGMEPSLKLRQRLQQILNQAPSLDAAVPA</sequence>
<accession>A0A426RYJ0</accession>
<reference evidence="8 9" key="1">
    <citation type="submission" date="2017-10" db="EMBL/GenBank/DDBJ databases">
        <title>Draft genome of actinobacteria isolated from guarana (Paullinia cupana (Mart.) Ducke.</title>
        <authorList>
            <person name="Siqueira K.A."/>
            <person name="Liotti R.G."/>
            <person name="Mendes T.A."/>
            <person name="Soares M.A."/>
        </authorList>
    </citation>
    <scope>NUCLEOTIDE SEQUENCE [LARGE SCALE GENOMIC DNA]</scope>
    <source>
        <strain evidence="8 9">199</strain>
    </source>
</reference>